<sequence>MHDVIPTRHGSERSSLAAALGCFAVAGVATVAVDHIALTIGATGLAVGGVACLARYARSVTRKRLAATALGLWLSFLGVAVAHAVGLEPVGSSVPGPTRVTVVGLTAITWATLLAAAGATIFLGFREYGASTPAEELDEQVFDGETTDYSTR</sequence>
<keyword evidence="3" id="KW-1185">Reference proteome</keyword>
<feature type="transmembrane region" description="Helical" evidence="1">
    <location>
        <begin position="107"/>
        <end position="125"/>
    </location>
</feature>
<dbReference type="Proteomes" id="UP000307562">
    <property type="component" value="Chromosome"/>
</dbReference>
<keyword evidence="1" id="KW-1133">Transmembrane helix</keyword>
<dbReference type="GeneID" id="96156535"/>
<dbReference type="RefSeq" id="WP_138654012.1">
    <property type="nucleotide sequence ID" value="NZ_CP040637.1"/>
</dbReference>
<evidence type="ECO:0000313" key="3">
    <source>
        <dbReference type="Proteomes" id="UP000307562"/>
    </source>
</evidence>
<reference evidence="3" key="1">
    <citation type="submission" date="2019-05" db="EMBL/GenBank/DDBJ databases">
        <title>Complete Genome Sequence and Methylation Pattern of the Halophilic Archaeon Natrinema pallidum BOL6-1.</title>
        <authorList>
            <person name="DasSarma P."/>
            <person name="DasSarma B.P."/>
            <person name="DasSarma S.L."/>
            <person name="Martinez F.L."/>
            <person name="Guzman D."/>
            <person name="Roberts R.J."/>
            <person name="DasSarma S."/>
        </authorList>
    </citation>
    <scope>NUCLEOTIDE SEQUENCE [LARGE SCALE GENOMIC DNA]</scope>
    <source>
        <strain evidence="3">BOL6-1</strain>
    </source>
</reference>
<proteinExistence type="predicted"/>
<feature type="transmembrane region" description="Helical" evidence="1">
    <location>
        <begin position="69"/>
        <end position="87"/>
    </location>
</feature>
<protein>
    <submittedName>
        <fullName evidence="2">Uncharacterized protein</fullName>
    </submittedName>
</protein>
<feature type="transmembrane region" description="Helical" evidence="1">
    <location>
        <begin position="39"/>
        <end position="57"/>
    </location>
</feature>
<dbReference type="AlphaFoldDB" id="A0A4P9TFY2"/>
<keyword evidence="1" id="KW-0472">Membrane</keyword>
<gene>
    <name evidence="2" type="ORF">FGF80_11055</name>
</gene>
<dbReference type="KEGG" id="npl:FGF80_11055"/>
<keyword evidence="1" id="KW-0812">Transmembrane</keyword>
<accession>A0A4P9TFY2</accession>
<evidence type="ECO:0000313" key="2">
    <source>
        <dbReference type="EMBL" id="QCW03741.1"/>
    </source>
</evidence>
<feature type="transmembrane region" description="Helical" evidence="1">
    <location>
        <begin position="16"/>
        <end position="33"/>
    </location>
</feature>
<evidence type="ECO:0000256" key="1">
    <source>
        <dbReference type="SAM" id="Phobius"/>
    </source>
</evidence>
<name>A0A4P9TFY2_9EURY</name>
<organism evidence="2 3">
    <name type="scientific">Natrinema pallidum</name>
    <dbReference type="NCBI Taxonomy" id="69527"/>
    <lineage>
        <taxon>Archaea</taxon>
        <taxon>Methanobacteriati</taxon>
        <taxon>Methanobacteriota</taxon>
        <taxon>Stenosarchaea group</taxon>
        <taxon>Halobacteria</taxon>
        <taxon>Halobacteriales</taxon>
        <taxon>Natrialbaceae</taxon>
        <taxon>Natrinema</taxon>
    </lineage>
</organism>
<dbReference type="EMBL" id="CP040637">
    <property type="protein sequence ID" value="QCW03741.1"/>
    <property type="molecule type" value="Genomic_DNA"/>
</dbReference>